<organism evidence="2 3">
    <name type="scientific">Morus notabilis</name>
    <dbReference type="NCBI Taxonomy" id="981085"/>
    <lineage>
        <taxon>Eukaryota</taxon>
        <taxon>Viridiplantae</taxon>
        <taxon>Streptophyta</taxon>
        <taxon>Embryophyta</taxon>
        <taxon>Tracheophyta</taxon>
        <taxon>Spermatophyta</taxon>
        <taxon>Magnoliopsida</taxon>
        <taxon>eudicotyledons</taxon>
        <taxon>Gunneridae</taxon>
        <taxon>Pentapetalae</taxon>
        <taxon>rosids</taxon>
        <taxon>fabids</taxon>
        <taxon>Rosales</taxon>
        <taxon>Moraceae</taxon>
        <taxon>Moreae</taxon>
        <taxon>Morus</taxon>
    </lineage>
</organism>
<gene>
    <name evidence="2" type="ORF">L484_024114</name>
</gene>
<accession>W9SEF5</accession>
<evidence type="ECO:0000313" key="2">
    <source>
        <dbReference type="EMBL" id="EXC02148.1"/>
    </source>
</evidence>
<keyword evidence="3" id="KW-1185">Reference proteome</keyword>
<name>W9SEF5_9ROSA</name>
<feature type="compositionally biased region" description="Pro residues" evidence="1">
    <location>
        <begin position="14"/>
        <end position="23"/>
    </location>
</feature>
<feature type="region of interest" description="Disordered" evidence="1">
    <location>
        <begin position="1"/>
        <end position="52"/>
    </location>
</feature>
<protein>
    <submittedName>
        <fullName evidence="2">Uncharacterized protein</fullName>
    </submittedName>
</protein>
<dbReference type="AlphaFoldDB" id="W9SEF5"/>
<dbReference type="Proteomes" id="UP000030645">
    <property type="component" value="Unassembled WGS sequence"/>
</dbReference>
<evidence type="ECO:0000313" key="3">
    <source>
        <dbReference type="Proteomes" id="UP000030645"/>
    </source>
</evidence>
<sequence>MGRSETRYSGLGPGPNPYKPEPGPALVQDQAGPLFQARGWPEPGSRSPNGQRPKIFFCLLVSGLFFWEKEGNMPRLEMN</sequence>
<evidence type="ECO:0000256" key="1">
    <source>
        <dbReference type="SAM" id="MobiDB-lite"/>
    </source>
</evidence>
<proteinExistence type="predicted"/>
<dbReference type="EMBL" id="KE345347">
    <property type="protein sequence ID" value="EXC02148.1"/>
    <property type="molecule type" value="Genomic_DNA"/>
</dbReference>
<reference evidence="3" key="1">
    <citation type="submission" date="2013-01" db="EMBL/GenBank/DDBJ databases">
        <title>Draft Genome Sequence of a Mulberry Tree, Morus notabilis C.K. Schneid.</title>
        <authorList>
            <person name="He N."/>
            <person name="Zhao S."/>
        </authorList>
    </citation>
    <scope>NUCLEOTIDE SEQUENCE</scope>
</reference>